<feature type="compositionally biased region" description="Basic and acidic residues" evidence="1">
    <location>
        <begin position="273"/>
        <end position="284"/>
    </location>
</feature>
<dbReference type="Proteomes" id="UP000469215">
    <property type="component" value="Unassembled WGS sequence"/>
</dbReference>
<feature type="region of interest" description="Disordered" evidence="1">
    <location>
        <begin position="1"/>
        <end position="88"/>
    </location>
</feature>
<evidence type="ECO:0000256" key="1">
    <source>
        <dbReference type="SAM" id="MobiDB-lite"/>
    </source>
</evidence>
<sequence>MGIFSRRKRREQPEAVEENPAVEDSAAEEGSAAPDDSAAEDAPEQGAAAPGGGAQSARAAQAAADADDDDEFAKEAPLDRLEAGPWDAQEDADPELNRLELGALSVPVIDGMQIQLEAEEDSGQIMAVSLIHAGGSLQLQAFAAPKSEGLWREVREQIAQNIAAAGGEARELYTAVGTELIAKIPAVDEEGNEGFRPARFLGVDGPRWFLRGVLGGAGAVDDEVRAALVEVFRGIIVERGTEAMPPREVLPITPPNVDEEPEADAQDDDGFDPFERGPEITEVR</sequence>
<dbReference type="RefSeq" id="WP_160954166.1">
    <property type="nucleotide sequence ID" value="NZ_WWEQ01000074.1"/>
</dbReference>
<dbReference type="Pfam" id="PF12502">
    <property type="entry name" value="DUF3710"/>
    <property type="match status" value="1"/>
</dbReference>
<dbReference type="EMBL" id="WWEQ01000074">
    <property type="protein sequence ID" value="MYM20756.1"/>
    <property type="molecule type" value="Genomic_DNA"/>
</dbReference>
<comment type="caution">
    <text evidence="2">The sequence shown here is derived from an EMBL/GenBank/DDBJ whole genome shotgun (WGS) entry which is preliminary data.</text>
</comment>
<feature type="compositionally biased region" description="Low complexity" evidence="1">
    <location>
        <begin position="55"/>
        <end position="64"/>
    </location>
</feature>
<dbReference type="AlphaFoldDB" id="A0A6N9HAD7"/>
<feature type="compositionally biased region" description="Basic residues" evidence="1">
    <location>
        <begin position="1"/>
        <end position="10"/>
    </location>
</feature>
<name>A0A6N9HAD7_9MICO</name>
<accession>A0A6N9HAD7</accession>
<evidence type="ECO:0000313" key="3">
    <source>
        <dbReference type="Proteomes" id="UP000469215"/>
    </source>
</evidence>
<feature type="compositionally biased region" description="Acidic residues" evidence="1">
    <location>
        <begin position="14"/>
        <end position="27"/>
    </location>
</feature>
<gene>
    <name evidence="2" type="ORF">GSY69_12495</name>
</gene>
<organism evidence="2 3">
    <name type="scientific">Brevibacterium rongguiense</name>
    <dbReference type="NCBI Taxonomy" id="2695267"/>
    <lineage>
        <taxon>Bacteria</taxon>
        <taxon>Bacillati</taxon>
        <taxon>Actinomycetota</taxon>
        <taxon>Actinomycetes</taxon>
        <taxon>Micrococcales</taxon>
        <taxon>Brevibacteriaceae</taxon>
        <taxon>Brevibacterium</taxon>
    </lineage>
</organism>
<feature type="compositionally biased region" description="Acidic residues" evidence="1">
    <location>
        <begin position="257"/>
        <end position="272"/>
    </location>
</feature>
<evidence type="ECO:0000313" key="2">
    <source>
        <dbReference type="EMBL" id="MYM20756.1"/>
    </source>
</evidence>
<reference evidence="2 3" key="1">
    <citation type="submission" date="2020-01" db="EMBL/GenBank/DDBJ databases">
        <authorList>
            <person name="Deng T."/>
        </authorList>
    </citation>
    <scope>NUCLEOTIDE SEQUENCE [LARGE SCALE GENOMIC DNA]</scope>
    <source>
        <strain evidence="2 3">5221</strain>
    </source>
</reference>
<protein>
    <submittedName>
        <fullName evidence="2">DUF3710 domain-containing protein</fullName>
    </submittedName>
</protein>
<proteinExistence type="predicted"/>
<keyword evidence="3" id="KW-1185">Reference proteome</keyword>
<dbReference type="InterPro" id="IPR022183">
    <property type="entry name" value="DUF3710"/>
</dbReference>
<feature type="region of interest" description="Disordered" evidence="1">
    <location>
        <begin position="246"/>
        <end position="284"/>
    </location>
</feature>
<feature type="compositionally biased region" description="Basic and acidic residues" evidence="1">
    <location>
        <begin position="73"/>
        <end position="82"/>
    </location>
</feature>